<evidence type="ECO:0000256" key="1">
    <source>
        <dbReference type="SAM" id="MobiDB-lite"/>
    </source>
</evidence>
<dbReference type="InterPro" id="IPR046582">
    <property type="entry name" value="DUF6630"/>
</dbReference>
<proteinExistence type="predicted"/>
<evidence type="ECO:0000313" key="3">
    <source>
        <dbReference type="EMBL" id="ROU08093.1"/>
    </source>
</evidence>
<organism evidence="3 4">
    <name type="scientific">Lysobacter enzymogenes</name>
    <dbReference type="NCBI Taxonomy" id="69"/>
    <lineage>
        <taxon>Bacteria</taxon>
        <taxon>Pseudomonadati</taxon>
        <taxon>Pseudomonadota</taxon>
        <taxon>Gammaproteobacteria</taxon>
        <taxon>Lysobacterales</taxon>
        <taxon>Lysobacteraceae</taxon>
        <taxon>Lysobacter</taxon>
    </lineage>
</organism>
<protein>
    <recommendedName>
        <fullName evidence="2">DUF6630 domain-containing protein</fullName>
    </recommendedName>
</protein>
<dbReference type="EMBL" id="RCTY01000018">
    <property type="protein sequence ID" value="ROU08093.1"/>
    <property type="molecule type" value="Genomic_DNA"/>
</dbReference>
<feature type="region of interest" description="Disordered" evidence="1">
    <location>
        <begin position="1"/>
        <end position="21"/>
    </location>
</feature>
<name>A0A3N2RKW7_LYSEN</name>
<feature type="domain" description="DUF6630" evidence="2">
    <location>
        <begin position="29"/>
        <end position="175"/>
    </location>
</feature>
<dbReference type="RefSeq" id="WP_123646576.1">
    <property type="nucleotide sequence ID" value="NZ_RCTY01000018.1"/>
</dbReference>
<evidence type="ECO:0000259" key="2">
    <source>
        <dbReference type="Pfam" id="PF20335"/>
    </source>
</evidence>
<evidence type="ECO:0000313" key="4">
    <source>
        <dbReference type="Proteomes" id="UP000275910"/>
    </source>
</evidence>
<gene>
    <name evidence="3" type="ORF">D9T17_05865</name>
</gene>
<dbReference type="Proteomes" id="UP000275910">
    <property type="component" value="Unassembled WGS sequence"/>
</dbReference>
<reference evidence="3 4" key="1">
    <citation type="submission" date="2018-10" db="EMBL/GenBank/DDBJ databases">
        <title>The genome of Lysobacter enzymogenes OH11.</title>
        <authorList>
            <person name="Liu F."/>
            <person name="Zhao Y."/>
            <person name="Qian G."/>
            <person name="Chen Y."/>
            <person name="Xu H."/>
        </authorList>
    </citation>
    <scope>NUCLEOTIDE SEQUENCE [LARGE SCALE GENOMIC DNA]</scope>
    <source>
        <strain evidence="3 4">OH11</strain>
    </source>
</reference>
<sequence length="180" mass="20458">MPDNESDYEDDGHDFAGDDGEDLDDEALVWQLLLLINPGDEDTALQQFARYREAREESGDEDEPVDTVREAIDWISGFYVDWKDTPSFVDVIDQLAARWNLRIDWGVEDPSDEDFLDGVDVPELMAIAYDRLREHGYTLWNYDTGGDAYAGWIALRRDDENMKAVATGLGIDVQPANEAF</sequence>
<dbReference type="AlphaFoldDB" id="A0A3N2RKW7"/>
<comment type="caution">
    <text evidence="3">The sequence shown here is derived from an EMBL/GenBank/DDBJ whole genome shotgun (WGS) entry which is preliminary data.</text>
</comment>
<dbReference type="Pfam" id="PF20335">
    <property type="entry name" value="DUF6630"/>
    <property type="match status" value="1"/>
</dbReference>
<accession>A0A3N2RKW7</accession>